<sequence length="746" mass="85157">MSKKELEAKILKHLHKVNRGKVTKSKLEKIDELLDMLRTISDSSPAEQQTDDPHELTQERLAQYAELCAIHKLKFQLDALLIDIKRELKTIEKSAEPFSQEHFDSLLQRLHVILDMDAEHPEVPVLLDALTRSFPQYAEHSPITKAYIDLAPYQAATLLIEVECPLKEVRQSPALDAIYTTNRVDTSPENQNDSEAVCRLRFSQEELDTFEAFHEELHTKPTYHIFVNTRPVDENAFTSWFTCYKRSLHANNPQYCYGASPLTFNFFGCHKLSMPDVARHADMCWFRFGTFEQKSGIFLIDRHCLIKQLRQHMGNCGFCPILTQQKLNIGTGLLPRYINPECDPHWKYLYHEGESVGVFPVGNEIVTSLQPQEAEKVDLTTVIEIGHTPSIDSILSYLATEDVTALHQKKYKGISRCLNCGATYKPHTMICPKCKIDFEKYAVRNPEAALKELTYSCPLAMPSAENLAVAPKSSQADEEKASVSFEQLWNDPKVQEILSPPQELSETEPLELQPIQPDVEEIKDDVRVERYEQEPPFSVAPTEGEERASRPERRRSDSSGRFDLHGKLRGLVSKKYRERRALEHAFSDSSPQQFPFSHPQNPVVEPEFVAEQQAPSRAHGIEKILVQSPPPANVMQTHSQQQHIDSGLLDAVKKLRPRQKSELSKRGVVRVIYHATIDKDVCPLCEYLDGMVMDPDDPSTDIFSPPLFPGCTCSREYVLKTEKPSKWPQVTFAFPPKELLRFLEKE</sequence>
<dbReference type="AlphaFoldDB" id="A0A2G6KDD3"/>
<protein>
    <submittedName>
        <fullName evidence="2">Uncharacterized protein</fullName>
    </submittedName>
</protein>
<feature type="region of interest" description="Disordered" evidence="1">
    <location>
        <begin position="532"/>
        <end position="566"/>
    </location>
</feature>
<name>A0A2G6KDD3_9BACT</name>
<comment type="caution">
    <text evidence="2">The sequence shown here is derived from an EMBL/GenBank/DDBJ whole genome shotgun (WGS) entry which is preliminary data.</text>
</comment>
<gene>
    <name evidence="2" type="ORF">CSA56_14020</name>
</gene>
<proteinExistence type="predicted"/>
<dbReference type="Proteomes" id="UP000230821">
    <property type="component" value="Unassembled WGS sequence"/>
</dbReference>
<reference evidence="2 3" key="1">
    <citation type="submission" date="2017-10" db="EMBL/GenBank/DDBJ databases">
        <title>Novel microbial diversity and functional potential in the marine mammal oral microbiome.</title>
        <authorList>
            <person name="Dudek N.K."/>
            <person name="Sun C.L."/>
            <person name="Burstein D."/>
            <person name="Kantor R.S."/>
            <person name="Aliaga Goltsman D.S."/>
            <person name="Bik E.M."/>
            <person name="Thomas B.C."/>
            <person name="Banfield J.F."/>
            <person name="Relman D.A."/>
        </authorList>
    </citation>
    <scope>NUCLEOTIDE SEQUENCE [LARGE SCALE GENOMIC DNA]</scope>
    <source>
        <strain evidence="2">DOLJORAL78_47_16</strain>
    </source>
</reference>
<evidence type="ECO:0000313" key="2">
    <source>
        <dbReference type="EMBL" id="PIE32809.1"/>
    </source>
</evidence>
<evidence type="ECO:0000313" key="3">
    <source>
        <dbReference type="Proteomes" id="UP000230821"/>
    </source>
</evidence>
<dbReference type="EMBL" id="PDSK01000107">
    <property type="protein sequence ID" value="PIE32809.1"/>
    <property type="molecule type" value="Genomic_DNA"/>
</dbReference>
<accession>A0A2G6KDD3</accession>
<feature type="compositionally biased region" description="Basic and acidic residues" evidence="1">
    <location>
        <begin position="544"/>
        <end position="566"/>
    </location>
</feature>
<evidence type="ECO:0000256" key="1">
    <source>
        <dbReference type="SAM" id="MobiDB-lite"/>
    </source>
</evidence>
<organism evidence="2 3">
    <name type="scientific">candidate division KSB3 bacterium</name>
    <dbReference type="NCBI Taxonomy" id="2044937"/>
    <lineage>
        <taxon>Bacteria</taxon>
        <taxon>candidate division KSB3</taxon>
    </lineage>
</organism>